<reference evidence="1 2" key="1">
    <citation type="submission" date="2019-04" db="EMBL/GenBank/DDBJ databases">
        <title>Flavobacterium sp. GS03.</title>
        <authorList>
            <person name="Kim H."/>
        </authorList>
    </citation>
    <scope>NUCLEOTIDE SEQUENCE [LARGE SCALE GENOMIC DNA]</scope>
    <source>
        <strain evidence="1 2">GS03</strain>
    </source>
</reference>
<evidence type="ECO:0000313" key="2">
    <source>
        <dbReference type="Proteomes" id="UP000296862"/>
    </source>
</evidence>
<proteinExistence type="predicted"/>
<dbReference type="KEGG" id="fsn:GS03_01252"/>
<keyword evidence="2" id="KW-1185">Reference proteome</keyword>
<name>A0A4V1CC00_9FLAO</name>
<accession>A0A4V1CC00</accession>
<protein>
    <submittedName>
        <fullName evidence="1">Uncharacterized protein</fullName>
    </submittedName>
</protein>
<dbReference type="AlphaFoldDB" id="A0A4V1CC00"/>
<dbReference type="EMBL" id="CP038810">
    <property type="protein sequence ID" value="QBZ97754.1"/>
    <property type="molecule type" value="Genomic_DNA"/>
</dbReference>
<organism evidence="1 2">
    <name type="scientific">Flavobacterium sangjuense</name>
    <dbReference type="NCBI Taxonomy" id="2518177"/>
    <lineage>
        <taxon>Bacteria</taxon>
        <taxon>Pseudomonadati</taxon>
        <taxon>Bacteroidota</taxon>
        <taxon>Flavobacteriia</taxon>
        <taxon>Flavobacteriales</taxon>
        <taxon>Flavobacteriaceae</taxon>
        <taxon>Flavobacterium</taxon>
    </lineage>
</organism>
<gene>
    <name evidence="1" type="ORF">GS03_01252</name>
</gene>
<dbReference type="RefSeq" id="WP_136151693.1">
    <property type="nucleotide sequence ID" value="NZ_CP038810.1"/>
</dbReference>
<evidence type="ECO:0000313" key="1">
    <source>
        <dbReference type="EMBL" id="QBZ97754.1"/>
    </source>
</evidence>
<sequence>MKNFKILVVVVFIPICLTACKKKTLHTSEIIRKYNLTYYPYWDSENTPFRKNATLYANKETDSCLLVLKNKEDDTILCHLDKSIVTITKLQYEKNHNDWVVLKRDYGKTIYDLDSIGDWYGSISGSNSKNLPMNEYYTIDRKKKKFKRIKPVSKKELLDKIASRFSHLKKCTIAALDNTNTYVFKDTLNDKQVLYQLETKYITKYTEGKYVLQPEFGKAYSNGIYKNKVAIYESPIYNYFGEKVQYGKHPWQNELRYRMVSKKYFRFKAHVKNRDNSPGNEIFKTQIFVKDSKNKTTKIIKDFPKDSLFENHNFVLENQRNGKVYVGVDGPDHSTEMYYELDTIHWKLTKLKE</sequence>
<dbReference type="Proteomes" id="UP000296862">
    <property type="component" value="Chromosome"/>
</dbReference>